<feature type="compositionally biased region" description="Basic and acidic residues" evidence="1">
    <location>
        <begin position="1"/>
        <end position="13"/>
    </location>
</feature>
<dbReference type="Proteomes" id="UP001219518">
    <property type="component" value="Unassembled WGS sequence"/>
</dbReference>
<feature type="compositionally biased region" description="Basic and acidic residues" evidence="1">
    <location>
        <begin position="43"/>
        <end position="55"/>
    </location>
</feature>
<feature type="compositionally biased region" description="Pro residues" evidence="1">
    <location>
        <begin position="57"/>
        <end position="67"/>
    </location>
</feature>
<protein>
    <submittedName>
        <fullName evidence="2">Vacuolar membrane-associated protein IML1</fullName>
    </submittedName>
</protein>
<reference evidence="2" key="2">
    <citation type="journal article" date="2023" name="BMC Genomics">
        <title>Pest status, molecular evolution, and epigenetic factors derived from the genome assembly of Frankliniella fusca, a thysanopteran phytovirus vector.</title>
        <authorList>
            <person name="Catto M.A."/>
            <person name="Labadie P.E."/>
            <person name="Jacobson A.L."/>
            <person name="Kennedy G.G."/>
            <person name="Srinivasan R."/>
            <person name="Hunt B.G."/>
        </authorList>
    </citation>
    <scope>NUCLEOTIDE SEQUENCE</scope>
    <source>
        <strain evidence="2">PL_HMW_Pooled</strain>
    </source>
</reference>
<dbReference type="EMBL" id="JAHWGI010001440">
    <property type="protein sequence ID" value="KAK3932862.1"/>
    <property type="molecule type" value="Genomic_DNA"/>
</dbReference>
<gene>
    <name evidence="2" type="ORF">KUF71_014839</name>
</gene>
<evidence type="ECO:0000313" key="2">
    <source>
        <dbReference type="EMBL" id="KAK3932862.1"/>
    </source>
</evidence>
<organism evidence="2 3">
    <name type="scientific">Frankliniella fusca</name>
    <dbReference type="NCBI Taxonomy" id="407009"/>
    <lineage>
        <taxon>Eukaryota</taxon>
        <taxon>Metazoa</taxon>
        <taxon>Ecdysozoa</taxon>
        <taxon>Arthropoda</taxon>
        <taxon>Hexapoda</taxon>
        <taxon>Insecta</taxon>
        <taxon>Pterygota</taxon>
        <taxon>Neoptera</taxon>
        <taxon>Paraneoptera</taxon>
        <taxon>Thysanoptera</taxon>
        <taxon>Terebrantia</taxon>
        <taxon>Thripoidea</taxon>
        <taxon>Thripidae</taxon>
        <taxon>Frankliniella</taxon>
    </lineage>
</organism>
<reference evidence="2" key="1">
    <citation type="submission" date="2021-07" db="EMBL/GenBank/DDBJ databases">
        <authorList>
            <person name="Catto M.A."/>
            <person name="Jacobson A."/>
            <person name="Kennedy G."/>
            <person name="Labadie P."/>
            <person name="Hunt B.G."/>
            <person name="Srinivasan R."/>
        </authorList>
    </citation>
    <scope>NUCLEOTIDE SEQUENCE</scope>
    <source>
        <strain evidence="2">PL_HMW_Pooled</strain>
        <tissue evidence="2">Head</tissue>
    </source>
</reference>
<feature type="compositionally biased region" description="Low complexity" evidence="1">
    <location>
        <begin position="14"/>
        <end position="28"/>
    </location>
</feature>
<proteinExistence type="predicted"/>
<sequence length="67" mass="6872">PRSRPHDSLRDAAPRCAPSPASAVTAPSGEAGCGSGSGPEAGSDCRHTRGYDHRVPRGPPPLLDVKE</sequence>
<feature type="non-terminal residue" evidence="2">
    <location>
        <position position="1"/>
    </location>
</feature>
<keyword evidence="3" id="KW-1185">Reference proteome</keyword>
<name>A0AAE1I3P6_9NEOP</name>
<feature type="region of interest" description="Disordered" evidence="1">
    <location>
        <begin position="1"/>
        <end position="67"/>
    </location>
</feature>
<evidence type="ECO:0000313" key="3">
    <source>
        <dbReference type="Proteomes" id="UP001219518"/>
    </source>
</evidence>
<dbReference type="AlphaFoldDB" id="A0AAE1I3P6"/>
<evidence type="ECO:0000256" key="1">
    <source>
        <dbReference type="SAM" id="MobiDB-lite"/>
    </source>
</evidence>
<accession>A0AAE1I3P6</accession>
<comment type="caution">
    <text evidence="2">The sequence shown here is derived from an EMBL/GenBank/DDBJ whole genome shotgun (WGS) entry which is preliminary data.</text>
</comment>